<dbReference type="SMART" id="SM00318">
    <property type="entry name" value="SNc"/>
    <property type="match status" value="4"/>
</dbReference>
<evidence type="ECO:0000259" key="7">
    <source>
        <dbReference type="PROSITE" id="PS50830"/>
    </source>
</evidence>
<keyword evidence="9" id="KW-1185">Reference proteome</keyword>
<evidence type="ECO:0000259" key="6">
    <source>
        <dbReference type="PROSITE" id="PS50304"/>
    </source>
</evidence>
<feature type="compositionally biased region" description="Basic and acidic residues" evidence="5">
    <location>
        <begin position="1173"/>
        <end position="1192"/>
    </location>
</feature>
<feature type="compositionally biased region" description="Basic and acidic residues" evidence="5">
    <location>
        <begin position="797"/>
        <end position="824"/>
    </location>
</feature>
<evidence type="ECO:0000256" key="4">
    <source>
        <dbReference type="ARBA" id="ARBA00022737"/>
    </source>
</evidence>
<evidence type="ECO:0000256" key="5">
    <source>
        <dbReference type="SAM" id="MobiDB-lite"/>
    </source>
</evidence>
<evidence type="ECO:0000256" key="2">
    <source>
        <dbReference type="ARBA" id="ARBA00022490"/>
    </source>
</evidence>
<dbReference type="PROSITE" id="PS50304">
    <property type="entry name" value="TUDOR"/>
    <property type="match status" value="1"/>
</dbReference>
<dbReference type="PROSITE" id="PS50830">
    <property type="entry name" value="TNASE_3"/>
    <property type="match status" value="4"/>
</dbReference>
<feature type="region of interest" description="Disordered" evidence="5">
    <location>
        <begin position="1173"/>
        <end position="1212"/>
    </location>
</feature>
<dbReference type="FunFam" id="2.40.50.90:FF:000010">
    <property type="entry name" value="Ribonuclease"/>
    <property type="match status" value="1"/>
</dbReference>
<dbReference type="GO" id="GO:0004518">
    <property type="term" value="F:nuclease activity"/>
    <property type="evidence" value="ECO:0007669"/>
    <property type="project" value="TreeGrafter"/>
</dbReference>
<dbReference type="AlphaFoldDB" id="A0A8J5W5L3"/>
<protein>
    <submittedName>
        <fullName evidence="8">Uncharacterized protein</fullName>
    </submittedName>
</protein>
<dbReference type="PANTHER" id="PTHR12302:SF10">
    <property type="entry name" value="RIBONUCLEASE"/>
    <property type="match status" value="1"/>
</dbReference>
<evidence type="ECO:0000256" key="3">
    <source>
        <dbReference type="ARBA" id="ARBA00022553"/>
    </source>
</evidence>
<dbReference type="Pfam" id="PF00565">
    <property type="entry name" value="SNase"/>
    <property type="match status" value="4"/>
</dbReference>
<feature type="compositionally biased region" description="Basic and acidic residues" evidence="5">
    <location>
        <begin position="892"/>
        <end position="920"/>
    </location>
</feature>
<evidence type="ECO:0000313" key="8">
    <source>
        <dbReference type="EMBL" id="KAG8081813.1"/>
    </source>
</evidence>
<feature type="compositionally biased region" description="Basic and acidic residues" evidence="5">
    <location>
        <begin position="962"/>
        <end position="972"/>
    </location>
</feature>
<feature type="domain" description="Tudor" evidence="6">
    <location>
        <begin position="999"/>
        <end position="1061"/>
    </location>
</feature>
<feature type="domain" description="TNase-like" evidence="7">
    <location>
        <begin position="582"/>
        <end position="714"/>
    </location>
</feature>
<feature type="domain" description="TNase-like" evidence="7">
    <location>
        <begin position="190"/>
        <end position="364"/>
    </location>
</feature>
<dbReference type="InterPro" id="IPR002999">
    <property type="entry name" value="Tudor"/>
</dbReference>
<evidence type="ECO:0000313" key="9">
    <source>
        <dbReference type="Proteomes" id="UP000729402"/>
    </source>
</evidence>
<dbReference type="FunFam" id="2.30.30.140:FF:000018">
    <property type="entry name" value="Serine/threonine-protein kinase 31"/>
    <property type="match status" value="1"/>
</dbReference>
<proteinExistence type="predicted"/>
<feature type="domain" description="TNase-like" evidence="7">
    <location>
        <begin position="378"/>
        <end position="552"/>
    </location>
</feature>
<comment type="caution">
    <text evidence="8">The sequence shown here is derived from an EMBL/GenBank/DDBJ whole genome shotgun (WGS) entry which is preliminary data.</text>
</comment>
<feature type="domain" description="TNase-like" evidence="7">
    <location>
        <begin position="17"/>
        <end position="155"/>
    </location>
</feature>
<keyword evidence="3" id="KW-0597">Phosphoprotein</keyword>
<reference evidence="8" key="1">
    <citation type="journal article" date="2021" name="bioRxiv">
        <title>Whole Genome Assembly and Annotation of Northern Wild Rice, Zizania palustris L., Supports a Whole Genome Duplication in the Zizania Genus.</title>
        <authorList>
            <person name="Haas M."/>
            <person name="Kono T."/>
            <person name="Macchietto M."/>
            <person name="Millas R."/>
            <person name="McGilp L."/>
            <person name="Shao M."/>
            <person name="Duquette J."/>
            <person name="Hirsch C.N."/>
            <person name="Kimball J."/>
        </authorList>
    </citation>
    <scope>NUCLEOTIDE SEQUENCE</scope>
    <source>
        <tissue evidence="8">Fresh leaf tissue</tissue>
    </source>
</reference>
<feature type="compositionally biased region" description="Acidic residues" evidence="5">
    <location>
        <begin position="881"/>
        <end position="890"/>
    </location>
</feature>
<feature type="compositionally biased region" description="Acidic residues" evidence="5">
    <location>
        <begin position="948"/>
        <end position="961"/>
    </location>
</feature>
<dbReference type="GO" id="GO:0005829">
    <property type="term" value="C:cytosol"/>
    <property type="evidence" value="ECO:0007669"/>
    <property type="project" value="TreeGrafter"/>
</dbReference>
<keyword evidence="4" id="KW-0677">Repeat</keyword>
<name>A0A8J5W5L3_ZIZPA</name>
<dbReference type="SMART" id="SM00333">
    <property type="entry name" value="TUDOR"/>
    <property type="match status" value="1"/>
</dbReference>
<feature type="compositionally biased region" description="Basic and acidic residues" evidence="5">
    <location>
        <begin position="832"/>
        <end position="870"/>
    </location>
</feature>
<reference evidence="8" key="2">
    <citation type="submission" date="2021-02" db="EMBL/GenBank/DDBJ databases">
        <authorList>
            <person name="Kimball J.A."/>
            <person name="Haas M.W."/>
            <person name="Macchietto M."/>
            <person name="Kono T."/>
            <person name="Duquette J."/>
            <person name="Shao M."/>
        </authorList>
    </citation>
    <scope>NUCLEOTIDE SEQUENCE</scope>
    <source>
        <tissue evidence="8">Fresh leaf tissue</tissue>
    </source>
</reference>
<dbReference type="FunFam" id="2.40.50.90:FF:000015">
    <property type="entry name" value="Ribonuclease"/>
    <property type="match status" value="1"/>
</dbReference>
<keyword evidence="2" id="KW-0963">Cytoplasm</keyword>
<dbReference type="EMBL" id="JAAALK010000086">
    <property type="protein sequence ID" value="KAG8081813.1"/>
    <property type="molecule type" value="Genomic_DNA"/>
</dbReference>
<dbReference type="GO" id="GO:0003723">
    <property type="term" value="F:RNA binding"/>
    <property type="evidence" value="ECO:0007669"/>
    <property type="project" value="TreeGrafter"/>
</dbReference>
<dbReference type="FunFam" id="2.40.50.90:FF:000018">
    <property type="entry name" value="Ribonuclease"/>
    <property type="match status" value="1"/>
</dbReference>
<sequence>MVSGGAAAVPAAPGATSWLRGRVKAVPSGDTVVIMGTSKSEIPPEMSVTLSAIIAPRLARRAGIDEPFAWQSREFLRTFLIGQDVTFRVEYSHPSSGREFGSIYIGEKNVAFLIVAAGFAKVKDQGQKGELNPYVTELLRLENIAKNQALGLWNKELGAAEESIRDLPLSVIGEASGFDAKGFVAENKGKSLEAIVEQVRDGSTIRVYLIPSFLFVQVYVAGVQAPSMGRRASIPTTVAQSDVSGSGESLARMTAAQRLVASADIYSEIPPDRFGREAKHFTETLVLNREVRIVLEGTDSFNNIFGSVYYPDGDGVKDLALELVQNGFARYIEWSANMLDLQLKIKLRNADGQAKKDQLKIWAGYKPPVTNTKPIHNKKITGKVIEVVNGFCIIVADDAEPYDSPSAECRVNLASIRLPKLQKSSEHFARAAKEFLRTRLIGKQVNVSMEYSRRINANSDGQASGPKTNSAAEVRVLEYGSVFLPPQVEGEVVAPTACSNNQLGINVAELLLSRGFADITKHWDYEERSHYYDDLMIAHARAEKAKKGYHSKKEFPVSHMTDLTAYPAKKAKEFLHLFQRGKKYSATVDYVFSGHRFKLTIPKETCTIAFSFSGVRCPGKNEPYSNEAIALMRRRILQRDVEIEIETVDRTGTFLGSLWESNSKINVASTLLEAGLASFSSFVLDNGLDKIPDGQVLIRAEKLAKQKKLKLWENYKEPEVVCITQTHKETLKVVVTEVLGGGMFYVQSVDDDRVISIQKKLASLDVKDPPATLEVNDPSETQEIKDPSEILEVNDPSETHEVKDPSETHEVKDPSETQEVKDTSETQLASLDVKDPESQEVKHPSETQVKDPSETEEAKDQLETLKHEDSSYTFVVKDLPETLDVEDPSETLEPKDSLDVKDPASQEGKHPSETQVKDPSETEEAEDQLETLKHEDSSDTFAVKDLPETLDAEDPSEDLEAKDEPATFKDKDLPETLDVEDRLDIPVVQVPQSNAAPFTPLKGDMVLARFSLDDSWNRAMIVSQRQGAEEPEFDVFYLDYGNQEVVPYSRLRSIDPSISSVPPLARLCRLAFVKVPDLSEYLGRQAAMYLSTILLASKKEFEATVEERDALGGKLRGQGTGEILSVTLLDEESDNSINAEMLERGYAQLERKKWESRERRAAIKKLEEFQEEARKEQLGVWRRRDTPEKPALDYDDEQPMPAREPPRKKGYDLIKFIASRPVQPKHQ</sequence>
<organism evidence="8 9">
    <name type="scientific">Zizania palustris</name>
    <name type="common">Northern wild rice</name>
    <dbReference type="NCBI Taxonomy" id="103762"/>
    <lineage>
        <taxon>Eukaryota</taxon>
        <taxon>Viridiplantae</taxon>
        <taxon>Streptophyta</taxon>
        <taxon>Embryophyta</taxon>
        <taxon>Tracheophyta</taxon>
        <taxon>Spermatophyta</taxon>
        <taxon>Magnoliopsida</taxon>
        <taxon>Liliopsida</taxon>
        <taxon>Poales</taxon>
        <taxon>Poaceae</taxon>
        <taxon>BOP clade</taxon>
        <taxon>Oryzoideae</taxon>
        <taxon>Oryzeae</taxon>
        <taxon>Zizaniinae</taxon>
        <taxon>Zizania</taxon>
    </lineage>
</organism>
<dbReference type="GO" id="GO:0005634">
    <property type="term" value="C:nucleus"/>
    <property type="evidence" value="ECO:0007669"/>
    <property type="project" value="TreeGrafter"/>
</dbReference>
<accession>A0A8J5W5L3</accession>
<dbReference type="Pfam" id="PF00567">
    <property type="entry name" value="TUDOR"/>
    <property type="match status" value="1"/>
</dbReference>
<dbReference type="PANTHER" id="PTHR12302">
    <property type="entry name" value="EBNA2 BINDING PROTEIN P100"/>
    <property type="match status" value="1"/>
</dbReference>
<dbReference type="OrthoDB" id="10023235at2759"/>
<evidence type="ECO:0000256" key="1">
    <source>
        <dbReference type="ARBA" id="ARBA00004496"/>
    </source>
</evidence>
<dbReference type="InterPro" id="IPR016071">
    <property type="entry name" value="Staphylococal_nuclease_OB-fold"/>
</dbReference>
<comment type="subcellular location">
    <subcellularLocation>
        <location evidence="1">Cytoplasm</location>
    </subcellularLocation>
</comment>
<feature type="region of interest" description="Disordered" evidence="5">
    <location>
        <begin position="792"/>
        <end position="972"/>
    </location>
</feature>
<gene>
    <name evidence="8" type="ORF">GUJ93_ZPchr0014g46995</name>
</gene>
<dbReference type="GO" id="GO:0006402">
    <property type="term" value="P:mRNA catabolic process"/>
    <property type="evidence" value="ECO:0007669"/>
    <property type="project" value="TreeGrafter"/>
</dbReference>
<dbReference type="Proteomes" id="UP000729402">
    <property type="component" value="Unassembled WGS sequence"/>
</dbReference>